<gene>
    <name evidence="1" type="ORF">F0562_001946</name>
</gene>
<evidence type="ECO:0000313" key="1">
    <source>
        <dbReference type="EMBL" id="KAA8550262.1"/>
    </source>
</evidence>
<protein>
    <submittedName>
        <fullName evidence="1">Uncharacterized protein</fullName>
    </submittedName>
</protein>
<dbReference type="EMBL" id="CM018031">
    <property type="protein sequence ID" value="KAA8550262.1"/>
    <property type="molecule type" value="Genomic_DNA"/>
</dbReference>
<accession>A0A5J5C8F6</accession>
<keyword evidence="2" id="KW-1185">Reference proteome</keyword>
<name>A0A5J5C8F6_9ASTE</name>
<dbReference type="Proteomes" id="UP000325577">
    <property type="component" value="Linkage Group LG0"/>
</dbReference>
<dbReference type="AlphaFoldDB" id="A0A5J5C8F6"/>
<sequence>MEQFEGEREKKESDMVSQAQLQLAIDDDGALFRLRRLTASISISGVQLRTPVVANGKGISVFISSSCPAPFLRLVVVHCSLDFGIICNIRVDGKLVKLAILMMVARKKLINPFTTIRKCIVIQLDALTLEASGLMKSSESNTLAMPEDKKAVMTSALQLLDAFEGAGDALEPNIKQDKIRVTK</sequence>
<evidence type="ECO:0000313" key="2">
    <source>
        <dbReference type="Proteomes" id="UP000325577"/>
    </source>
</evidence>
<proteinExistence type="predicted"/>
<reference evidence="1 2" key="1">
    <citation type="submission" date="2019-09" db="EMBL/GenBank/DDBJ databases">
        <title>A chromosome-level genome assembly of the Chinese tupelo Nyssa sinensis.</title>
        <authorList>
            <person name="Yang X."/>
            <person name="Kang M."/>
            <person name="Yang Y."/>
            <person name="Xiong H."/>
            <person name="Wang M."/>
            <person name="Zhang Z."/>
            <person name="Wang Z."/>
            <person name="Wu H."/>
            <person name="Ma T."/>
            <person name="Liu J."/>
            <person name="Xi Z."/>
        </authorList>
    </citation>
    <scope>NUCLEOTIDE SEQUENCE [LARGE SCALE GENOMIC DNA]</scope>
    <source>
        <strain evidence="1">J267</strain>
        <tissue evidence="1">Leaf</tissue>
    </source>
</reference>
<organism evidence="1 2">
    <name type="scientific">Nyssa sinensis</name>
    <dbReference type="NCBI Taxonomy" id="561372"/>
    <lineage>
        <taxon>Eukaryota</taxon>
        <taxon>Viridiplantae</taxon>
        <taxon>Streptophyta</taxon>
        <taxon>Embryophyta</taxon>
        <taxon>Tracheophyta</taxon>
        <taxon>Spermatophyta</taxon>
        <taxon>Magnoliopsida</taxon>
        <taxon>eudicotyledons</taxon>
        <taxon>Gunneridae</taxon>
        <taxon>Pentapetalae</taxon>
        <taxon>asterids</taxon>
        <taxon>Cornales</taxon>
        <taxon>Nyssaceae</taxon>
        <taxon>Nyssa</taxon>
    </lineage>
</organism>